<accession>A0ABV8BZL5</accession>
<dbReference type="InterPro" id="IPR000157">
    <property type="entry name" value="TIR_dom"/>
</dbReference>
<keyword evidence="3" id="KW-0675">Receptor</keyword>
<evidence type="ECO:0000256" key="1">
    <source>
        <dbReference type="SAM" id="MobiDB-lite"/>
    </source>
</evidence>
<evidence type="ECO:0000313" key="4">
    <source>
        <dbReference type="Proteomes" id="UP001595690"/>
    </source>
</evidence>
<name>A0ABV8BZL5_9PSEU</name>
<dbReference type="Gene3D" id="3.40.50.10140">
    <property type="entry name" value="Toll/interleukin-1 receptor homology (TIR) domain"/>
    <property type="match status" value="1"/>
</dbReference>
<sequence>MFISYSREQRAYVRRLADHLREAAGVEAWFDYEIFTGERWDKVVRTKIDECAALILVMTPDAEDSHWVAEEVERARSRGKELLPLLLEGSPIFGFSTVQYEDVRGGGMPGDRFLRHLDEAIGGRRPPVAPQRSRGQLPRRRIEARQRRVSKPRAQRSAPPSPRNRRLDARFLALGLTAAATGLAALLVSPLSNALWPLVITSDSSGQQTSAGSSTITTSSTTSSSTAASTTSVAPGRNVRLSCYNNSTIVGLLARACDDAKSFGWTIADRGKYSEGVIPTTTVYYRSDPEEEAAARELAALLRMRVEPRFDGITGQPPGLIMIVTNDYQGPSRNG</sequence>
<protein>
    <submittedName>
        <fullName evidence="3">Toll/interleukin-1 receptor domain-containing protein</fullName>
    </submittedName>
</protein>
<dbReference type="EMBL" id="JBHRZI010000022">
    <property type="protein sequence ID" value="MFC3895119.1"/>
    <property type="molecule type" value="Genomic_DNA"/>
</dbReference>
<proteinExistence type="predicted"/>
<dbReference type="Gene3D" id="3.30.70.2390">
    <property type="match status" value="1"/>
</dbReference>
<dbReference type="SUPFAM" id="SSF52200">
    <property type="entry name" value="Toll/Interleukin receptor TIR domain"/>
    <property type="match status" value="1"/>
</dbReference>
<feature type="region of interest" description="Disordered" evidence="1">
    <location>
        <begin position="122"/>
        <end position="165"/>
    </location>
</feature>
<evidence type="ECO:0000313" key="3">
    <source>
        <dbReference type="EMBL" id="MFC3895119.1"/>
    </source>
</evidence>
<organism evidence="3 4">
    <name type="scientific">Lentzea rhizosphaerae</name>
    <dbReference type="NCBI Taxonomy" id="2041025"/>
    <lineage>
        <taxon>Bacteria</taxon>
        <taxon>Bacillati</taxon>
        <taxon>Actinomycetota</taxon>
        <taxon>Actinomycetes</taxon>
        <taxon>Pseudonocardiales</taxon>
        <taxon>Pseudonocardiaceae</taxon>
        <taxon>Lentzea</taxon>
    </lineage>
</organism>
<dbReference type="PROSITE" id="PS50104">
    <property type="entry name" value="TIR"/>
    <property type="match status" value="1"/>
</dbReference>
<dbReference type="Proteomes" id="UP001595690">
    <property type="component" value="Unassembled WGS sequence"/>
</dbReference>
<dbReference type="InterPro" id="IPR027381">
    <property type="entry name" value="LytR/CpsA/Psr_C"/>
</dbReference>
<reference evidence="4" key="1">
    <citation type="journal article" date="2019" name="Int. J. Syst. Evol. Microbiol.">
        <title>The Global Catalogue of Microorganisms (GCM) 10K type strain sequencing project: providing services to taxonomists for standard genome sequencing and annotation.</title>
        <authorList>
            <consortium name="The Broad Institute Genomics Platform"/>
            <consortium name="The Broad Institute Genome Sequencing Center for Infectious Disease"/>
            <person name="Wu L."/>
            <person name="Ma J."/>
        </authorList>
    </citation>
    <scope>NUCLEOTIDE SEQUENCE [LARGE SCALE GENOMIC DNA]</scope>
    <source>
        <strain evidence="4">CGMCC 4.7405</strain>
    </source>
</reference>
<dbReference type="RefSeq" id="WP_382376662.1">
    <property type="nucleotide sequence ID" value="NZ_JBHRZI010000022.1"/>
</dbReference>
<gene>
    <name evidence="3" type="ORF">ACFOWZ_26860</name>
</gene>
<dbReference type="Pfam" id="PF13676">
    <property type="entry name" value="TIR_2"/>
    <property type="match status" value="1"/>
</dbReference>
<dbReference type="InterPro" id="IPR035897">
    <property type="entry name" value="Toll_tir_struct_dom_sf"/>
</dbReference>
<feature type="domain" description="TIR" evidence="2">
    <location>
        <begin position="1"/>
        <end position="121"/>
    </location>
</feature>
<feature type="region of interest" description="Disordered" evidence="1">
    <location>
        <begin position="203"/>
        <end position="232"/>
    </location>
</feature>
<comment type="caution">
    <text evidence="3">The sequence shown here is derived from an EMBL/GenBank/DDBJ whole genome shotgun (WGS) entry which is preliminary data.</text>
</comment>
<keyword evidence="4" id="KW-1185">Reference proteome</keyword>
<dbReference type="Pfam" id="PF13399">
    <property type="entry name" value="LytR_C"/>
    <property type="match status" value="1"/>
</dbReference>
<evidence type="ECO:0000259" key="2">
    <source>
        <dbReference type="PROSITE" id="PS50104"/>
    </source>
</evidence>